<evidence type="ECO:0000313" key="3">
    <source>
        <dbReference type="Proteomes" id="UP000270205"/>
    </source>
</evidence>
<sequence>MRNVIINNTTNKRLILIIISLCMIFLHNVRIFGIEICLPILTAIFVAYTSYFFGKRKEYDFLTIITSVFLLIGIIGRLYVIYHTSLIPYEM</sequence>
<evidence type="ECO:0000313" key="2">
    <source>
        <dbReference type="EMBL" id="VDH04881.1"/>
    </source>
</evidence>
<reference evidence="2 3" key="1">
    <citation type="submission" date="2018-11" db="EMBL/GenBank/DDBJ databases">
        <authorList>
            <consortium name="Pathogen Informatics"/>
        </authorList>
    </citation>
    <scope>NUCLEOTIDE SEQUENCE [LARGE SCALE GENOMIC DNA]</scope>
    <source>
        <strain evidence="2 3">NCTC12929</strain>
    </source>
</reference>
<accession>A0A7Z9CGE0</accession>
<keyword evidence="1" id="KW-0472">Membrane</keyword>
<name>A0A7Z9CGE0_9FLAO</name>
<gene>
    <name evidence="2" type="ORF">NCTC12929_01656</name>
</gene>
<protein>
    <submittedName>
        <fullName evidence="2">Uncharacterized protein</fullName>
    </submittedName>
</protein>
<dbReference type="Proteomes" id="UP000270205">
    <property type="component" value="Unassembled WGS sequence"/>
</dbReference>
<dbReference type="EMBL" id="UYIV01000001">
    <property type="protein sequence ID" value="VDH04881.1"/>
    <property type="molecule type" value="Genomic_DNA"/>
</dbReference>
<organism evidence="2 3">
    <name type="scientific">Bergeyella zoohelcum</name>
    <dbReference type="NCBI Taxonomy" id="1015"/>
    <lineage>
        <taxon>Bacteria</taxon>
        <taxon>Pseudomonadati</taxon>
        <taxon>Bacteroidota</taxon>
        <taxon>Flavobacteriia</taxon>
        <taxon>Flavobacteriales</taxon>
        <taxon>Weeksellaceae</taxon>
        <taxon>Bergeyella</taxon>
    </lineage>
</organism>
<comment type="caution">
    <text evidence="2">The sequence shown here is derived from an EMBL/GenBank/DDBJ whole genome shotgun (WGS) entry which is preliminary data.</text>
</comment>
<keyword evidence="1" id="KW-1133">Transmembrane helix</keyword>
<dbReference type="AlphaFoldDB" id="A0A7Z9CGE0"/>
<feature type="transmembrane region" description="Helical" evidence="1">
    <location>
        <begin position="36"/>
        <end position="54"/>
    </location>
</feature>
<proteinExistence type="predicted"/>
<keyword evidence="1" id="KW-0812">Transmembrane</keyword>
<feature type="transmembrane region" description="Helical" evidence="1">
    <location>
        <begin position="61"/>
        <end position="82"/>
    </location>
</feature>
<evidence type="ECO:0000256" key="1">
    <source>
        <dbReference type="SAM" id="Phobius"/>
    </source>
</evidence>
<feature type="transmembrane region" description="Helical" evidence="1">
    <location>
        <begin position="12"/>
        <end position="30"/>
    </location>
</feature>